<gene>
    <name evidence="1" type="ORF">VNO78_23703</name>
</gene>
<dbReference type="Proteomes" id="UP001386955">
    <property type="component" value="Unassembled WGS sequence"/>
</dbReference>
<protein>
    <submittedName>
        <fullName evidence="1">Uncharacterized protein</fullName>
    </submittedName>
</protein>
<name>A0AAN9XE91_PSOTE</name>
<dbReference type="EMBL" id="JAYMYS010000006">
    <property type="protein sequence ID" value="KAK7388876.1"/>
    <property type="molecule type" value="Genomic_DNA"/>
</dbReference>
<organism evidence="1 2">
    <name type="scientific">Psophocarpus tetragonolobus</name>
    <name type="common">Winged bean</name>
    <name type="synonym">Dolichos tetragonolobus</name>
    <dbReference type="NCBI Taxonomy" id="3891"/>
    <lineage>
        <taxon>Eukaryota</taxon>
        <taxon>Viridiplantae</taxon>
        <taxon>Streptophyta</taxon>
        <taxon>Embryophyta</taxon>
        <taxon>Tracheophyta</taxon>
        <taxon>Spermatophyta</taxon>
        <taxon>Magnoliopsida</taxon>
        <taxon>eudicotyledons</taxon>
        <taxon>Gunneridae</taxon>
        <taxon>Pentapetalae</taxon>
        <taxon>rosids</taxon>
        <taxon>fabids</taxon>
        <taxon>Fabales</taxon>
        <taxon>Fabaceae</taxon>
        <taxon>Papilionoideae</taxon>
        <taxon>50 kb inversion clade</taxon>
        <taxon>NPAAA clade</taxon>
        <taxon>indigoferoid/millettioid clade</taxon>
        <taxon>Phaseoleae</taxon>
        <taxon>Psophocarpus</taxon>
    </lineage>
</organism>
<evidence type="ECO:0000313" key="2">
    <source>
        <dbReference type="Proteomes" id="UP001386955"/>
    </source>
</evidence>
<accession>A0AAN9XE91</accession>
<keyword evidence="2" id="KW-1185">Reference proteome</keyword>
<comment type="caution">
    <text evidence="1">The sequence shown here is derived from an EMBL/GenBank/DDBJ whole genome shotgun (WGS) entry which is preliminary data.</text>
</comment>
<dbReference type="AlphaFoldDB" id="A0AAN9XE91"/>
<reference evidence="1 2" key="1">
    <citation type="submission" date="2024-01" db="EMBL/GenBank/DDBJ databases">
        <title>The genomes of 5 underutilized Papilionoideae crops provide insights into root nodulation and disease resistanc.</title>
        <authorList>
            <person name="Jiang F."/>
        </authorList>
    </citation>
    <scope>NUCLEOTIDE SEQUENCE [LARGE SCALE GENOMIC DNA]</scope>
    <source>
        <strain evidence="1">DUOXIRENSHENG_FW03</strain>
        <tissue evidence="1">Leaves</tissue>
    </source>
</reference>
<proteinExistence type="predicted"/>
<evidence type="ECO:0000313" key="1">
    <source>
        <dbReference type="EMBL" id="KAK7388876.1"/>
    </source>
</evidence>
<sequence>MARPKGYASDTEVQGDNLCSTNWHLIPSYCRGFDFFDLPQIFYVSPKVDDVSLSQGASRLDHCTVTPEVLSLWNAKLTSTQVRTALKVE</sequence>